<dbReference type="EMBL" id="CP066167">
    <property type="protein sequence ID" value="QQD18245.1"/>
    <property type="molecule type" value="Genomic_DNA"/>
</dbReference>
<evidence type="ECO:0000256" key="1">
    <source>
        <dbReference type="ARBA" id="ARBA00022490"/>
    </source>
</evidence>
<evidence type="ECO:0000313" key="5">
    <source>
        <dbReference type="EMBL" id="QQD18245.1"/>
    </source>
</evidence>
<keyword evidence="4" id="KW-0670">Pyruvate</keyword>
<accession>A0A7T4URD5</accession>
<comment type="catalytic activity">
    <reaction evidence="4">
        <text>chorismate = 4-hydroxybenzoate + pyruvate</text>
        <dbReference type="Rhea" id="RHEA:16505"/>
        <dbReference type="ChEBI" id="CHEBI:15361"/>
        <dbReference type="ChEBI" id="CHEBI:17879"/>
        <dbReference type="ChEBI" id="CHEBI:29748"/>
        <dbReference type="EC" id="4.1.3.40"/>
    </reaction>
</comment>
<dbReference type="HAMAP" id="MF_01632">
    <property type="entry name" value="UbiC"/>
    <property type="match status" value="1"/>
</dbReference>
<organism evidence="5 6">
    <name type="scientific">Spongiibacter nanhainus</name>
    <dbReference type="NCBI Taxonomy" id="2794344"/>
    <lineage>
        <taxon>Bacteria</taxon>
        <taxon>Pseudomonadati</taxon>
        <taxon>Pseudomonadota</taxon>
        <taxon>Gammaproteobacteria</taxon>
        <taxon>Cellvibrionales</taxon>
        <taxon>Spongiibacteraceae</taxon>
        <taxon>Spongiibacter</taxon>
    </lineage>
</organism>
<name>A0A7T4URD5_9GAMM</name>
<sequence>MYAFAANSRQTREPRWRSASQFVLDTPPPGVAGWLLDRGSLTAHLRRVSGGQFHVQVLRQRWGLPQLSERQLLGMGDREWGLIREVLLCCHGEPWVYARSVLPAKSLCGRLRRLRRLDNRPLGHLLFSEPSMERIPYQIARFGADQLPLQGLDSSAQMWGRRSCFLLQGRPIMVSEIFLPSFQPW</sequence>
<dbReference type="EC" id="4.1.3.40" evidence="4"/>
<dbReference type="AlphaFoldDB" id="A0A7T4URD5"/>
<dbReference type="InterPro" id="IPR028978">
    <property type="entry name" value="Chorismate_lyase_/UTRA_dom_sf"/>
</dbReference>
<dbReference type="GO" id="GO:0005829">
    <property type="term" value="C:cytosol"/>
    <property type="evidence" value="ECO:0007669"/>
    <property type="project" value="TreeGrafter"/>
</dbReference>
<feature type="binding site" evidence="4">
    <location>
        <position position="176"/>
    </location>
    <ligand>
        <name>substrate</name>
    </ligand>
</feature>
<evidence type="ECO:0000256" key="3">
    <source>
        <dbReference type="ARBA" id="ARBA00023239"/>
    </source>
</evidence>
<evidence type="ECO:0000313" key="6">
    <source>
        <dbReference type="Proteomes" id="UP000596063"/>
    </source>
</evidence>
<comment type="pathway">
    <text evidence="4">Cofactor biosynthesis; ubiquinone biosynthesis.</text>
</comment>
<feature type="binding site" evidence="4">
    <location>
        <position position="122"/>
    </location>
    <ligand>
        <name>substrate</name>
    </ligand>
</feature>
<comment type="subcellular location">
    <subcellularLocation>
        <location evidence="4">Cytoplasm</location>
    </subcellularLocation>
</comment>
<protein>
    <recommendedName>
        <fullName evidence="4">Probable chorismate pyruvate-lyase</fullName>
        <shortName evidence="4">CL</shortName>
        <shortName evidence="4">CPL</shortName>
        <ecNumber evidence="4">4.1.3.40</ecNumber>
    </recommendedName>
</protein>
<gene>
    <name evidence="4" type="primary">ubiC</name>
    <name evidence="5" type="ORF">I6N98_18225</name>
</gene>
<proteinExistence type="inferred from homology"/>
<evidence type="ECO:0000256" key="2">
    <source>
        <dbReference type="ARBA" id="ARBA00022688"/>
    </source>
</evidence>
<dbReference type="RefSeq" id="WP_198569743.1">
    <property type="nucleotide sequence ID" value="NZ_CP066167.1"/>
</dbReference>
<keyword evidence="2 4" id="KW-0831">Ubiquinone biosynthesis</keyword>
<comment type="similarity">
    <text evidence="4">Belongs to the UbiC family.</text>
</comment>
<comment type="function">
    <text evidence="4">Removes the pyruvyl group from chorismate, with concomitant aromatization of the ring, to provide 4-hydroxybenzoate (4HB) for the ubiquinone pathway.</text>
</comment>
<dbReference type="PANTHER" id="PTHR38683:SF1">
    <property type="entry name" value="CHORISMATE PYRUVATE-LYASE"/>
    <property type="match status" value="1"/>
</dbReference>
<dbReference type="SUPFAM" id="SSF64288">
    <property type="entry name" value="Chorismate lyase-like"/>
    <property type="match status" value="1"/>
</dbReference>
<dbReference type="GO" id="GO:0006744">
    <property type="term" value="P:ubiquinone biosynthetic process"/>
    <property type="evidence" value="ECO:0007669"/>
    <property type="project" value="UniProtKB-UniRule"/>
</dbReference>
<dbReference type="Pfam" id="PF04345">
    <property type="entry name" value="Chor_lyase"/>
    <property type="match status" value="1"/>
</dbReference>
<keyword evidence="6" id="KW-1185">Reference proteome</keyword>
<dbReference type="GO" id="GO:0008813">
    <property type="term" value="F:chorismate lyase activity"/>
    <property type="evidence" value="ECO:0007669"/>
    <property type="project" value="UniProtKB-UniRule"/>
</dbReference>
<dbReference type="Proteomes" id="UP000596063">
    <property type="component" value="Chromosome"/>
</dbReference>
<dbReference type="UniPathway" id="UPA00232"/>
<evidence type="ECO:0000256" key="4">
    <source>
        <dbReference type="HAMAP-Rule" id="MF_01632"/>
    </source>
</evidence>
<feature type="binding site" evidence="4">
    <location>
        <position position="84"/>
    </location>
    <ligand>
        <name>substrate</name>
    </ligand>
</feature>
<reference evidence="5 6" key="1">
    <citation type="submission" date="2020-12" db="EMBL/GenBank/DDBJ databases">
        <authorList>
            <person name="Shan Y."/>
        </authorList>
    </citation>
    <scope>NUCLEOTIDE SEQUENCE [LARGE SCALE GENOMIC DNA]</scope>
    <source>
        <strain evidence="6">csc3.9</strain>
    </source>
</reference>
<keyword evidence="3 4" id="KW-0456">Lyase</keyword>
<dbReference type="KEGG" id="snan:I6N98_18225"/>
<dbReference type="GO" id="GO:0042866">
    <property type="term" value="P:pyruvate biosynthetic process"/>
    <property type="evidence" value="ECO:0007669"/>
    <property type="project" value="UniProtKB-UniRule"/>
</dbReference>
<keyword evidence="1 4" id="KW-0963">Cytoplasm</keyword>
<dbReference type="PANTHER" id="PTHR38683">
    <property type="entry name" value="CHORISMATE PYRUVATE-LYASE"/>
    <property type="match status" value="1"/>
</dbReference>
<dbReference type="InterPro" id="IPR007440">
    <property type="entry name" value="Chorismate--pyruvate_lyase"/>
</dbReference>
<dbReference type="Gene3D" id="3.40.1410.10">
    <property type="entry name" value="Chorismate lyase-like"/>
    <property type="match status" value="1"/>
</dbReference>
<comment type="caution">
    <text evidence="4">Lacks conserved residue(s) required for the propagation of feature annotation.</text>
</comment>